<feature type="coiled-coil region" evidence="1">
    <location>
        <begin position="58"/>
        <end position="95"/>
    </location>
</feature>
<dbReference type="Proteomes" id="UP000297299">
    <property type="component" value="Unassembled WGS sequence"/>
</dbReference>
<gene>
    <name evidence="2" type="ORF">BOTCAL_0448g00020</name>
</gene>
<reference evidence="2 3" key="1">
    <citation type="submission" date="2017-11" db="EMBL/GenBank/DDBJ databases">
        <title>Comparative genomics of Botrytis spp.</title>
        <authorList>
            <person name="Valero-Jimenez C.A."/>
            <person name="Tapia P."/>
            <person name="Veloso J."/>
            <person name="Silva-Moreno E."/>
            <person name="Staats M."/>
            <person name="Valdes J.H."/>
            <person name="Van Kan J.A.L."/>
        </authorList>
    </citation>
    <scope>NUCLEOTIDE SEQUENCE [LARGE SCALE GENOMIC DNA]</scope>
    <source>
        <strain evidence="2 3">MUCL2830</strain>
    </source>
</reference>
<evidence type="ECO:0000256" key="1">
    <source>
        <dbReference type="SAM" id="Coils"/>
    </source>
</evidence>
<name>A0A4Y8CPW3_9HELO</name>
<sequence length="163" mass="19125">MIKFQRKLDITQTITIPPKRNFFEMSGDAANTKAHPLEFIRDAIEVHEKIVKHKHQAVQNLEKSISLNQLKIEAYQNKIEQLKNLNIKMEDEHTEAREFVGNAEEEGRGLRAIKKRGEELEKELLDNAKKEFADKMEVMLQETESKMYLKQNLLLRIKRKADP</sequence>
<accession>A0A4Y8CPW3</accession>
<dbReference type="AlphaFoldDB" id="A0A4Y8CPW3"/>
<proteinExistence type="predicted"/>
<evidence type="ECO:0000313" key="3">
    <source>
        <dbReference type="Proteomes" id="UP000297299"/>
    </source>
</evidence>
<evidence type="ECO:0000313" key="2">
    <source>
        <dbReference type="EMBL" id="TEY39876.1"/>
    </source>
</evidence>
<dbReference type="OrthoDB" id="3546131at2759"/>
<dbReference type="EMBL" id="PHWZ01000447">
    <property type="protein sequence ID" value="TEY39876.1"/>
    <property type="molecule type" value="Genomic_DNA"/>
</dbReference>
<comment type="caution">
    <text evidence="2">The sequence shown here is derived from an EMBL/GenBank/DDBJ whole genome shotgun (WGS) entry which is preliminary data.</text>
</comment>
<organism evidence="2 3">
    <name type="scientific">Botryotinia calthae</name>
    <dbReference type="NCBI Taxonomy" id="38488"/>
    <lineage>
        <taxon>Eukaryota</taxon>
        <taxon>Fungi</taxon>
        <taxon>Dikarya</taxon>
        <taxon>Ascomycota</taxon>
        <taxon>Pezizomycotina</taxon>
        <taxon>Leotiomycetes</taxon>
        <taxon>Helotiales</taxon>
        <taxon>Sclerotiniaceae</taxon>
        <taxon>Botryotinia</taxon>
    </lineage>
</organism>
<protein>
    <submittedName>
        <fullName evidence="2">Uncharacterized protein</fullName>
    </submittedName>
</protein>
<keyword evidence="1" id="KW-0175">Coiled coil</keyword>
<keyword evidence="3" id="KW-1185">Reference proteome</keyword>